<dbReference type="EMBL" id="NHZQ01000072">
    <property type="protein sequence ID" value="PSK54760.1"/>
    <property type="molecule type" value="Genomic_DNA"/>
</dbReference>
<evidence type="ECO:0000313" key="2">
    <source>
        <dbReference type="EMBL" id="PSK54760.1"/>
    </source>
</evidence>
<comment type="caution">
    <text evidence="2">The sequence shown here is derived from an EMBL/GenBank/DDBJ whole genome shotgun (WGS) entry which is preliminary data.</text>
</comment>
<name>A0A2P8A2R4_9PEZI</name>
<evidence type="ECO:0000313" key="3">
    <source>
        <dbReference type="Proteomes" id="UP000243723"/>
    </source>
</evidence>
<proteinExistence type="predicted"/>
<sequence length="360" mass="39111">MAPKRSAGTKEHTGQPASKRQRKDVNHEEESDESEGEVDTGRLESEATIDRTTRGNKGAKQNAWGKGMRDKIQKDADELNALVDALAQERKTAFVEYKSELDALRPLLQSGLSTPTTQGSPPTSASGLTATPNTASHPPLDRETTTLLASCTALLSSYTQLNADLATISTQSKHLPDSSTPVPTPSKLQAQRSQLRHLLMAGHVVTARKAGRIINPDVDVFVDGDETSPIESEQVDKGRQMIVNGTLVRVFNVRDAGKENRDPALAREGGGDDRRPRITAEDEDRWTRLTSGTFGEELGWALRGGAGGPGKGGMDAGLAGDDAEEEVSIRRALRDMQRGVRRMVRNLPKEMDDEEMRPTL</sequence>
<feature type="compositionally biased region" description="Basic and acidic residues" evidence="1">
    <location>
        <begin position="260"/>
        <end position="280"/>
    </location>
</feature>
<feature type="compositionally biased region" description="Low complexity" evidence="1">
    <location>
        <begin position="110"/>
        <end position="127"/>
    </location>
</feature>
<feature type="compositionally biased region" description="Basic and acidic residues" evidence="1">
    <location>
        <begin position="39"/>
        <end position="53"/>
    </location>
</feature>
<gene>
    <name evidence="2" type="ORF">B9Z65_3849</name>
</gene>
<dbReference type="OrthoDB" id="3938358at2759"/>
<reference evidence="2 3" key="1">
    <citation type="submission" date="2017-05" db="EMBL/GenBank/DDBJ databases">
        <title>Draft genome sequence of Elsinoe australis.</title>
        <authorList>
            <person name="Cheng Q."/>
        </authorList>
    </citation>
    <scope>NUCLEOTIDE SEQUENCE [LARGE SCALE GENOMIC DNA]</scope>
    <source>
        <strain evidence="2 3">NL1</strain>
    </source>
</reference>
<feature type="compositionally biased region" description="Acidic residues" evidence="1">
    <location>
        <begin position="29"/>
        <end position="38"/>
    </location>
</feature>
<dbReference type="AlphaFoldDB" id="A0A2P8A2R4"/>
<evidence type="ECO:0000256" key="1">
    <source>
        <dbReference type="SAM" id="MobiDB-lite"/>
    </source>
</evidence>
<protein>
    <submittedName>
        <fullName evidence="2">Uncharacterized protein</fullName>
    </submittedName>
</protein>
<accession>A0A2P8A2R4</accession>
<keyword evidence="3" id="KW-1185">Reference proteome</keyword>
<feature type="region of interest" description="Disordered" evidence="1">
    <location>
        <begin position="260"/>
        <end position="281"/>
    </location>
</feature>
<dbReference type="Proteomes" id="UP000243723">
    <property type="component" value="Unassembled WGS sequence"/>
</dbReference>
<feature type="region of interest" description="Disordered" evidence="1">
    <location>
        <begin position="110"/>
        <end position="141"/>
    </location>
</feature>
<organism evidence="2 3">
    <name type="scientific">Elsinoe australis</name>
    <dbReference type="NCBI Taxonomy" id="40998"/>
    <lineage>
        <taxon>Eukaryota</taxon>
        <taxon>Fungi</taxon>
        <taxon>Dikarya</taxon>
        <taxon>Ascomycota</taxon>
        <taxon>Pezizomycotina</taxon>
        <taxon>Dothideomycetes</taxon>
        <taxon>Dothideomycetidae</taxon>
        <taxon>Myriangiales</taxon>
        <taxon>Elsinoaceae</taxon>
        <taxon>Elsinoe</taxon>
    </lineage>
</organism>
<feature type="region of interest" description="Disordered" evidence="1">
    <location>
        <begin position="1"/>
        <end position="69"/>
    </location>
</feature>